<evidence type="ECO:0000313" key="2">
    <source>
        <dbReference type="Proteomes" id="UP000008851"/>
    </source>
</evidence>
<reference evidence="1 2" key="1">
    <citation type="journal article" date="2011" name="J. Bacteriol.">
        <title>Two new complete genome sequences offer insight into host and tissue specificity of plant pathogenic Xanthomonas spp.</title>
        <authorList>
            <person name="Bogdanove A.J."/>
            <person name="Koebnik R."/>
            <person name="Lu H."/>
            <person name="Furutani A."/>
            <person name="Angiuoli S.V."/>
            <person name="Patil P.B."/>
            <person name="Van Sluys M.A."/>
            <person name="Ryan R.P."/>
            <person name="Meyer D.F."/>
            <person name="Han S.W."/>
            <person name="Aparna G."/>
            <person name="Rajaram M."/>
            <person name="Delcher A.L."/>
            <person name="Phillippy A.M."/>
            <person name="Puiu D."/>
            <person name="Schatz M.C."/>
            <person name="Shumway M."/>
            <person name="Sommer D.D."/>
            <person name="Trapnell C."/>
            <person name="Benahmed F."/>
            <person name="Dimitrov G."/>
            <person name="Madupu R."/>
            <person name="Radune D."/>
            <person name="Sullivan S."/>
            <person name="Jha G."/>
            <person name="Ishihara H."/>
            <person name="Lee S.W."/>
            <person name="Pandey A."/>
            <person name="Sharma V."/>
            <person name="Sriariyanun M."/>
            <person name="Szurek B."/>
            <person name="Vera-Cruz C.M."/>
            <person name="Dorman K.S."/>
            <person name="Ronald P.C."/>
            <person name="Verdier V."/>
            <person name="Dow J.M."/>
            <person name="Sonti R.V."/>
            <person name="Tsuge S."/>
            <person name="Brendel V.P."/>
            <person name="Rabinowicz P.D."/>
            <person name="Leach J.E."/>
            <person name="White F.F."/>
            <person name="Salzberg S.L."/>
        </authorList>
    </citation>
    <scope>NUCLEOTIDE SEQUENCE [LARGE SCALE GENOMIC DNA]</scope>
    <source>
        <strain evidence="1 2">BLS256</strain>
    </source>
</reference>
<sequence length="65" mass="7269">MLAIDVLIYMIQADALEKWCESNRFGKVDGGLWLGFGATSPHYKTVKEQEDAFHQAIGEVTDRPA</sequence>
<dbReference type="KEGG" id="xor:XOC_2492"/>
<protein>
    <submittedName>
        <fullName evidence="1">Uncharacterized protein</fullName>
    </submittedName>
</protein>
<accession>G7TG61</accession>
<evidence type="ECO:0000313" key="1">
    <source>
        <dbReference type="EMBL" id="AEQ96616.1"/>
    </source>
</evidence>
<dbReference type="Proteomes" id="UP000008851">
    <property type="component" value="Chromosome"/>
</dbReference>
<organism evidence="1 2">
    <name type="scientific">Xanthomonas oryzae pv. oryzicola (strain BLS256)</name>
    <dbReference type="NCBI Taxonomy" id="383407"/>
    <lineage>
        <taxon>Bacteria</taxon>
        <taxon>Pseudomonadati</taxon>
        <taxon>Pseudomonadota</taxon>
        <taxon>Gammaproteobacteria</taxon>
        <taxon>Lysobacterales</taxon>
        <taxon>Lysobacteraceae</taxon>
        <taxon>Xanthomonas</taxon>
    </lineage>
</organism>
<gene>
    <name evidence="1" type="ORF">XOC_2492</name>
</gene>
<dbReference type="HOGENOM" id="CLU_2995645_0_0_6"/>
<dbReference type="EMBL" id="CP003057">
    <property type="protein sequence ID" value="AEQ96616.1"/>
    <property type="molecule type" value="Genomic_DNA"/>
</dbReference>
<dbReference type="eggNOG" id="COG0287">
    <property type="taxonomic scope" value="Bacteria"/>
</dbReference>
<proteinExistence type="predicted"/>
<dbReference type="AlphaFoldDB" id="G7TG61"/>
<name>G7TG61_XANOB</name>